<evidence type="ECO:0008006" key="2">
    <source>
        <dbReference type="Google" id="ProtNLM"/>
    </source>
</evidence>
<dbReference type="EMBL" id="LT559118">
    <property type="protein sequence ID" value="SBO92977.1"/>
    <property type="molecule type" value="Genomic_DNA"/>
</dbReference>
<gene>
    <name evidence="1" type="ORF">BN4615_P2491</name>
</gene>
<dbReference type="RefSeq" id="WP_225272216.1">
    <property type="nucleotide sequence ID" value="NZ_CP084058.1"/>
</dbReference>
<proteinExistence type="predicted"/>
<accession>A0A1M4E2B7</accession>
<organism evidence="1">
    <name type="scientific">Nonomuraea gerenzanensis</name>
    <dbReference type="NCBI Taxonomy" id="93944"/>
    <lineage>
        <taxon>Bacteria</taxon>
        <taxon>Bacillati</taxon>
        <taxon>Actinomycetota</taxon>
        <taxon>Actinomycetes</taxon>
        <taxon>Streptosporangiales</taxon>
        <taxon>Streptosporangiaceae</taxon>
        <taxon>Nonomuraea</taxon>
    </lineage>
</organism>
<dbReference type="InterPro" id="IPR014942">
    <property type="entry name" value="AbiEii"/>
</dbReference>
<reference evidence="1" key="1">
    <citation type="submission" date="2016-04" db="EMBL/GenBank/DDBJ databases">
        <authorList>
            <person name="Evans L.H."/>
            <person name="Alamgir A."/>
            <person name="Owens N."/>
            <person name="Weber N.D."/>
            <person name="Virtaneva K."/>
            <person name="Barbian K."/>
            <person name="Babar A."/>
            <person name="Rosenke K."/>
        </authorList>
    </citation>
    <scope>NUCLEOTIDE SEQUENCE</scope>
    <source>
        <strain evidence="1">Nono1</strain>
    </source>
</reference>
<evidence type="ECO:0000313" key="1">
    <source>
        <dbReference type="EMBL" id="SBO92977.1"/>
    </source>
</evidence>
<dbReference type="Pfam" id="PF08843">
    <property type="entry name" value="AbiEii"/>
    <property type="match status" value="1"/>
</dbReference>
<protein>
    <recommendedName>
        <fullName evidence="2">Ync</fullName>
    </recommendedName>
</protein>
<name>A0A1M4E2B7_9ACTN</name>
<sequence>MRFPPFQERLLRAVRPVCDRYGLVLAGGYALKAHGFTDRPSKGLDFATAIDMPLPDVAQGVIGAFREAALDASVIEVTPRMGRLMVRDLATGETCEFDLLREALQQRPVTCGTLKVLGLDDAVGLKMRALHERSLARDIIDIAAVSQHFSYRALERLAAMHHDFFSVHELLSRLEFVDLMPDENFEVHGVPEEQIKEIRRFTQGWIDDIKLRRAEDGDVDYDSDDVPEID</sequence>
<dbReference type="AlphaFoldDB" id="A0A1M4E2B7"/>